<dbReference type="GO" id="GO:0070681">
    <property type="term" value="P:glutaminyl-tRNAGln biosynthesis via transamidation"/>
    <property type="evidence" value="ECO:0007669"/>
    <property type="project" value="TreeGrafter"/>
</dbReference>
<keyword evidence="8" id="KW-1185">Reference proteome</keyword>
<name>A0A4R2K6X7_9FIRM</name>
<protein>
    <recommendedName>
        <fullName evidence="6">Aspartyl/glutamyl-tRNA(Asn/Gln) amidotransferase subunit C</fullName>
        <shortName evidence="6">Asp/Glu-ADT subunit C</shortName>
        <ecNumber evidence="6">6.3.5.-</ecNumber>
    </recommendedName>
</protein>
<dbReference type="GO" id="GO:0006412">
    <property type="term" value="P:translation"/>
    <property type="evidence" value="ECO:0007669"/>
    <property type="project" value="UniProtKB-UniRule"/>
</dbReference>
<dbReference type="OrthoDB" id="9813938at2"/>
<dbReference type="EC" id="6.3.5.-" evidence="6"/>
<dbReference type="HAMAP" id="MF_00122">
    <property type="entry name" value="GatC"/>
    <property type="match status" value="1"/>
</dbReference>
<evidence type="ECO:0000256" key="5">
    <source>
        <dbReference type="ARBA" id="ARBA00047913"/>
    </source>
</evidence>
<dbReference type="GO" id="GO:0016740">
    <property type="term" value="F:transferase activity"/>
    <property type="evidence" value="ECO:0007669"/>
    <property type="project" value="UniProtKB-KW"/>
</dbReference>
<dbReference type="Gene3D" id="1.10.20.60">
    <property type="entry name" value="Glu-tRNAGln amidotransferase C subunit, N-terminal domain"/>
    <property type="match status" value="1"/>
</dbReference>
<dbReference type="GO" id="GO:0050566">
    <property type="term" value="F:asparaginyl-tRNA synthase (glutamine-hydrolyzing) activity"/>
    <property type="evidence" value="ECO:0007669"/>
    <property type="project" value="RHEA"/>
</dbReference>
<comment type="function">
    <text evidence="3 6">Allows the formation of correctly charged Asn-tRNA(Asn) or Gln-tRNA(Gln) through the transamidation of misacylated Asp-tRNA(Asn) or Glu-tRNA(Gln) in organisms which lack either or both of asparaginyl-tRNA or glutaminyl-tRNA synthetases. The reaction takes place in the presence of glutamine and ATP through an activated phospho-Asp-tRNA(Asn) or phospho-Glu-tRNA(Gln).</text>
</comment>
<dbReference type="Pfam" id="PF02686">
    <property type="entry name" value="GatC"/>
    <property type="match status" value="1"/>
</dbReference>
<dbReference type="NCBIfam" id="TIGR00135">
    <property type="entry name" value="gatC"/>
    <property type="match status" value="1"/>
</dbReference>
<comment type="similarity">
    <text evidence="1 6">Belongs to the GatC family.</text>
</comment>
<accession>A0A4R2K6X7</accession>
<evidence type="ECO:0000256" key="1">
    <source>
        <dbReference type="ARBA" id="ARBA00010757"/>
    </source>
</evidence>
<keyword evidence="6" id="KW-0547">Nucleotide-binding</keyword>
<evidence type="ECO:0000256" key="2">
    <source>
        <dbReference type="ARBA" id="ARBA00011123"/>
    </source>
</evidence>
<comment type="caution">
    <text evidence="7">The sequence shown here is derived from an EMBL/GenBank/DDBJ whole genome shotgun (WGS) entry which is preliminary data.</text>
</comment>
<comment type="catalytic activity">
    <reaction evidence="5 6">
        <text>L-glutamyl-tRNA(Gln) + L-glutamine + ATP + H2O = L-glutaminyl-tRNA(Gln) + L-glutamate + ADP + phosphate + H(+)</text>
        <dbReference type="Rhea" id="RHEA:17521"/>
        <dbReference type="Rhea" id="RHEA-COMP:9681"/>
        <dbReference type="Rhea" id="RHEA-COMP:9684"/>
        <dbReference type="ChEBI" id="CHEBI:15377"/>
        <dbReference type="ChEBI" id="CHEBI:15378"/>
        <dbReference type="ChEBI" id="CHEBI:29985"/>
        <dbReference type="ChEBI" id="CHEBI:30616"/>
        <dbReference type="ChEBI" id="CHEBI:43474"/>
        <dbReference type="ChEBI" id="CHEBI:58359"/>
        <dbReference type="ChEBI" id="CHEBI:78520"/>
        <dbReference type="ChEBI" id="CHEBI:78521"/>
        <dbReference type="ChEBI" id="CHEBI:456216"/>
    </reaction>
</comment>
<keyword evidence="6" id="KW-0067">ATP-binding</keyword>
<evidence type="ECO:0000313" key="7">
    <source>
        <dbReference type="EMBL" id="TCO69061.1"/>
    </source>
</evidence>
<keyword evidence="6" id="KW-0436">Ligase</keyword>
<evidence type="ECO:0000256" key="6">
    <source>
        <dbReference type="HAMAP-Rule" id="MF_00122"/>
    </source>
</evidence>
<proteinExistence type="inferred from homology"/>
<dbReference type="PANTHER" id="PTHR15004:SF0">
    <property type="entry name" value="GLUTAMYL-TRNA(GLN) AMIDOTRANSFERASE SUBUNIT C, MITOCHONDRIAL"/>
    <property type="match status" value="1"/>
</dbReference>
<dbReference type="PANTHER" id="PTHR15004">
    <property type="entry name" value="GLUTAMYL-TRNA(GLN) AMIDOTRANSFERASE SUBUNIT C, MITOCHONDRIAL"/>
    <property type="match status" value="1"/>
</dbReference>
<keyword evidence="7" id="KW-0808">Transferase</keyword>
<sequence length="94" mass="11170">MKITTETINYVAKLAKLKFTQQEADQFANEFEKIFTHFENLDKEDLTGIKLNEFNEVTSVLRKDEMKVFESKKELFQNVKKMRENHISIPKVIE</sequence>
<evidence type="ECO:0000313" key="8">
    <source>
        <dbReference type="Proteomes" id="UP000294919"/>
    </source>
</evidence>
<dbReference type="InterPro" id="IPR003837">
    <property type="entry name" value="GatC"/>
</dbReference>
<keyword evidence="6" id="KW-0648">Protein biosynthesis</keyword>
<dbReference type="SUPFAM" id="SSF141000">
    <property type="entry name" value="Glu-tRNAGln amidotransferase C subunit"/>
    <property type="match status" value="1"/>
</dbReference>
<dbReference type="GO" id="GO:0006450">
    <property type="term" value="P:regulation of translational fidelity"/>
    <property type="evidence" value="ECO:0007669"/>
    <property type="project" value="InterPro"/>
</dbReference>
<dbReference type="Proteomes" id="UP000294919">
    <property type="component" value="Unassembled WGS sequence"/>
</dbReference>
<comment type="subunit">
    <text evidence="2 6">Heterotrimer of A, B and C subunits.</text>
</comment>
<reference evidence="7 8" key="1">
    <citation type="submission" date="2019-03" db="EMBL/GenBank/DDBJ databases">
        <title>Genomic Encyclopedia of Type Strains, Phase IV (KMG-IV): sequencing the most valuable type-strain genomes for metagenomic binning, comparative biology and taxonomic classification.</title>
        <authorList>
            <person name="Goeker M."/>
        </authorList>
    </citation>
    <scope>NUCLEOTIDE SEQUENCE [LARGE SCALE GENOMIC DNA]</scope>
    <source>
        <strain evidence="7 8">DSM 102940</strain>
    </source>
</reference>
<dbReference type="EMBL" id="SLWV01000035">
    <property type="protein sequence ID" value="TCO69061.1"/>
    <property type="molecule type" value="Genomic_DNA"/>
</dbReference>
<dbReference type="GO" id="GO:0050567">
    <property type="term" value="F:glutaminyl-tRNA synthase (glutamine-hydrolyzing) activity"/>
    <property type="evidence" value="ECO:0007669"/>
    <property type="project" value="UniProtKB-UniRule"/>
</dbReference>
<dbReference type="GO" id="GO:0005524">
    <property type="term" value="F:ATP binding"/>
    <property type="evidence" value="ECO:0007669"/>
    <property type="project" value="UniProtKB-KW"/>
</dbReference>
<comment type="catalytic activity">
    <reaction evidence="4 6">
        <text>L-aspartyl-tRNA(Asn) + L-glutamine + ATP + H2O = L-asparaginyl-tRNA(Asn) + L-glutamate + ADP + phosphate + 2 H(+)</text>
        <dbReference type="Rhea" id="RHEA:14513"/>
        <dbReference type="Rhea" id="RHEA-COMP:9674"/>
        <dbReference type="Rhea" id="RHEA-COMP:9677"/>
        <dbReference type="ChEBI" id="CHEBI:15377"/>
        <dbReference type="ChEBI" id="CHEBI:15378"/>
        <dbReference type="ChEBI" id="CHEBI:29985"/>
        <dbReference type="ChEBI" id="CHEBI:30616"/>
        <dbReference type="ChEBI" id="CHEBI:43474"/>
        <dbReference type="ChEBI" id="CHEBI:58359"/>
        <dbReference type="ChEBI" id="CHEBI:78515"/>
        <dbReference type="ChEBI" id="CHEBI:78516"/>
        <dbReference type="ChEBI" id="CHEBI:456216"/>
    </reaction>
</comment>
<dbReference type="RefSeq" id="WP_132247800.1">
    <property type="nucleotide sequence ID" value="NZ_SLWV01000035.1"/>
</dbReference>
<gene>
    <name evidence="6" type="primary">gatC</name>
    <name evidence="7" type="ORF">EV214_13512</name>
</gene>
<dbReference type="InterPro" id="IPR036113">
    <property type="entry name" value="Asp/Glu-ADT_sf_sub_c"/>
</dbReference>
<organism evidence="7 8">
    <name type="scientific">Marinisporobacter balticus</name>
    <dbReference type="NCBI Taxonomy" id="2018667"/>
    <lineage>
        <taxon>Bacteria</taxon>
        <taxon>Bacillati</taxon>
        <taxon>Bacillota</taxon>
        <taxon>Clostridia</taxon>
        <taxon>Peptostreptococcales</taxon>
        <taxon>Thermotaleaceae</taxon>
        <taxon>Marinisporobacter</taxon>
    </lineage>
</organism>
<evidence type="ECO:0000256" key="4">
    <source>
        <dbReference type="ARBA" id="ARBA00047380"/>
    </source>
</evidence>
<evidence type="ECO:0000256" key="3">
    <source>
        <dbReference type="ARBA" id="ARBA00024799"/>
    </source>
</evidence>
<dbReference type="AlphaFoldDB" id="A0A4R2K6X7"/>